<reference evidence="2" key="2">
    <citation type="submission" date="2025-09" db="UniProtKB">
        <authorList>
            <consortium name="Ensembl"/>
        </authorList>
    </citation>
    <scope>IDENTIFICATION</scope>
</reference>
<sequence>MGFMGQDLQGFRDDPPPHMPPSLRQPRSADMCSSCRQRPGRRSIAERPGCSPAAAAHPLGVGQRGATAPPLEAGCAAPCRPVDVSQYACFAVLVSSCIHLMSSSTVEVPFQY</sequence>
<accession>A0A3B3SLQ1</accession>
<evidence type="ECO:0000313" key="3">
    <source>
        <dbReference type="Proteomes" id="UP000261540"/>
    </source>
</evidence>
<protein>
    <submittedName>
        <fullName evidence="2">Uncharacterized protein</fullName>
    </submittedName>
</protein>
<dbReference type="Ensembl" id="ENSPKIT00000011819.1">
    <property type="protein sequence ID" value="ENSPKIP00000030981.1"/>
    <property type="gene ID" value="ENSPKIG00000011648.1"/>
</dbReference>
<feature type="region of interest" description="Disordered" evidence="1">
    <location>
        <begin position="1"/>
        <end position="63"/>
    </location>
</feature>
<organism evidence="2 3">
    <name type="scientific">Paramormyrops kingsleyae</name>
    <dbReference type="NCBI Taxonomy" id="1676925"/>
    <lineage>
        <taxon>Eukaryota</taxon>
        <taxon>Metazoa</taxon>
        <taxon>Chordata</taxon>
        <taxon>Craniata</taxon>
        <taxon>Vertebrata</taxon>
        <taxon>Euteleostomi</taxon>
        <taxon>Actinopterygii</taxon>
        <taxon>Neopterygii</taxon>
        <taxon>Teleostei</taxon>
        <taxon>Osteoglossocephala</taxon>
        <taxon>Osteoglossomorpha</taxon>
        <taxon>Osteoglossiformes</taxon>
        <taxon>Mormyridae</taxon>
        <taxon>Paramormyrops</taxon>
    </lineage>
</organism>
<reference evidence="2" key="1">
    <citation type="submission" date="2025-08" db="UniProtKB">
        <authorList>
            <consortium name="Ensembl"/>
        </authorList>
    </citation>
    <scope>IDENTIFICATION</scope>
</reference>
<dbReference type="AlphaFoldDB" id="A0A3B3SLQ1"/>
<evidence type="ECO:0000313" key="2">
    <source>
        <dbReference type="Ensembl" id="ENSPKIP00000030981.1"/>
    </source>
</evidence>
<keyword evidence="3" id="KW-1185">Reference proteome</keyword>
<name>A0A3B3SLQ1_9TELE</name>
<proteinExistence type="predicted"/>
<dbReference type="Proteomes" id="UP000261540">
    <property type="component" value="Unplaced"/>
</dbReference>
<evidence type="ECO:0000256" key="1">
    <source>
        <dbReference type="SAM" id="MobiDB-lite"/>
    </source>
</evidence>